<dbReference type="CDD" id="cd17320">
    <property type="entry name" value="MFS_MdfA_MDR_like"/>
    <property type="match status" value="1"/>
</dbReference>
<feature type="transmembrane region" description="Helical" evidence="8">
    <location>
        <begin position="215"/>
        <end position="233"/>
    </location>
</feature>
<feature type="transmembrane region" description="Helical" evidence="8">
    <location>
        <begin position="49"/>
        <end position="66"/>
    </location>
</feature>
<comment type="subcellular location">
    <subcellularLocation>
        <location evidence="1">Cell membrane</location>
        <topology evidence="1">Multi-pass membrane protein</topology>
    </subcellularLocation>
</comment>
<keyword evidence="6 8" id="KW-1133">Transmembrane helix</keyword>
<evidence type="ECO:0000256" key="6">
    <source>
        <dbReference type="ARBA" id="ARBA00022989"/>
    </source>
</evidence>
<dbReference type="EMBL" id="JAYGJQ010000001">
    <property type="protein sequence ID" value="MEA9355639.1"/>
    <property type="molecule type" value="Genomic_DNA"/>
</dbReference>
<dbReference type="InterPro" id="IPR004812">
    <property type="entry name" value="Efflux_drug-R_Bcr/CmlA"/>
</dbReference>
<keyword evidence="7 8" id="KW-0472">Membrane</keyword>
<feature type="transmembrane region" description="Helical" evidence="8">
    <location>
        <begin position="371"/>
        <end position="391"/>
    </location>
</feature>
<dbReference type="NCBIfam" id="TIGR00710">
    <property type="entry name" value="efflux_Bcr_CflA"/>
    <property type="match status" value="1"/>
</dbReference>
<dbReference type="RefSeq" id="WP_323575257.1">
    <property type="nucleotide sequence ID" value="NZ_JAYGJQ010000001.1"/>
</dbReference>
<gene>
    <name evidence="10" type="ORF">SHI21_05490</name>
</gene>
<evidence type="ECO:0000313" key="10">
    <source>
        <dbReference type="EMBL" id="MEA9355639.1"/>
    </source>
</evidence>
<comment type="caution">
    <text evidence="10">The sequence shown here is derived from an EMBL/GenBank/DDBJ whole genome shotgun (WGS) entry which is preliminary data.</text>
</comment>
<dbReference type="InterPro" id="IPR036259">
    <property type="entry name" value="MFS_trans_sf"/>
</dbReference>
<evidence type="ECO:0000313" key="11">
    <source>
        <dbReference type="Proteomes" id="UP001302274"/>
    </source>
</evidence>
<feature type="transmembrane region" description="Helical" evidence="8">
    <location>
        <begin position="253"/>
        <end position="273"/>
    </location>
</feature>
<feature type="transmembrane region" description="Helical" evidence="8">
    <location>
        <begin position="135"/>
        <end position="157"/>
    </location>
</feature>
<evidence type="ECO:0000259" key="9">
    <source>
        <dbReference type="PROSITE" id="PS50850"/>
    </source>
</evidence>
<evidence type="ECO:0000256" key="7">
    <source>
        <dbReference type="ARBA" id="ARBA00023136"/>
    </source>
</evidence>
<dbReference type="SUPFAM" id="SSF103473">
    <property type="entry name" value="MFS general substrate transporter"/>
    <property type="match status" value="1"/>
</dbReference>
<dbReference type="PANTHER" id="PTHR23502:SF132">
    <property type="entry name" value="POLYAMINE TRANSPORTER 2-RELATED"/>
    <property type="match status" value="1"/>
</dbReference>
<reference evidence="10 11" key="1">
    <citation type="submission" date="2023-11" db="EMBL/GenBank/DDBJ databases">
        <title>A Novel Polar Bacteriovorax (B. antarcticus) Isolated from the Biocrust in Antarctica.</title>
        <authorList>
            <person name="Mun W."/>
            <person name="Choi S.Y."/>
            <person name="Mitchell R.J."/>
        </authorList>
    </citation>
    <scope>NUCLEOTIDE SEQUENCE [LARGE SCALE GENOMIC DNA]</scope>
    <source>
        <strain evidence="10 11">PP10</strain>
    </source>
</reference>
<dbReference type="InterPro" id="IPR011701">
    <property type="entry name" value="MFS"/>
</dbReference>
<feature type="domain" description="Major facilitator superfamily (MFS) profile" evidence="9">
    <location>
        <begin position="11"/>
        <end position="393"/>
    </location>
</feature>
<feature type="transmembrane region" description="Helical" evidence="8">
    <location>
        <begin position="163"/>
        <end position="183"/>
    </location>
</feature>
<organism evidence="10 11">
    <name type="scientific">Bacteriovorax antarcticus</name>
    <dbReference type="NCBI Taxonomy" id="3088717"/>
    <lineage>
        <taxon>Bacteria</taxon>
        <taxon>Pseudomonadati</taxon>
        <taxon>Bdellovibrionota</taxon>
        <taxon>Bacteriovoracia</taxon>
        <taxon>Bacteriovoracales</taxon>
        <taxon>Bacteriovoracaceae</taxon>
        <taxon>Bacteriovorax</taxon>
    </lineage>
</organism>
<feature type="transmembrane region" description="Helical" evidence="8">
    <location>
        <begin position="102"/>
        <end position="123"/>
    </location>
</feature>
<evidence type="ECO:0000256" key="1">
    <source>
        <dbReference type="ARBA" id="ARBA00004651"/>
    </source>
</evidence>
<keyword evidence="5 8" id="KW-0812">Transmembrane</keyword>
<dbReference type="Proteomes" id="UP001302274">
    <property type="component" value="Unassembled WGS sequence"/>
</dbReference>
<dbReference type="Gene3D" id="1.20.1720.10">
    <property type="entry name" value="Multidrug resistance protein D"/>
    <property type="match status" value="1"/>
</dbReference>
<evidence type="ECO:0000256" key="8">
    <source>
        <dbReference type="SAM" id="Phobius"/>
    </source>
</evidence>
<feature type="transmembrane region" description="Helical" evidence="8">
    <location>
        <begin position="78"/>
        <end position="96"/>
    </location>
</feature>
<evidence type="ECO:0000256" key="3">
    <source>
        <dbReference type="ARBA" id="ARBA00022448"/>
    </source>
</evidence>
<dbReference type="Pfam" id="PF07690">
    <property type="entry name" value="MFS_1"/>
    <property type="match status" value="1"/>
</dbReference>
<protein>
    <submittedName>
        <fullName evidence="10">Multidrug effflux MFS transporter</fullName>
    </submittedName>
</protein>
<dbReference type="PROSITE" id="PS50850">
    <property type="entry name" value="MFS"/>
    <property type="match status" value="1"/>
</dbReference>
<name>A0ABU5VRG8_9BACT</name>
<evidence type="ECO:0000256" key="5">
    <source>
        <dbReference type="ARBA" id="ARBA00022692"/>
    </source>
</evidence>
<feature type="transmembrane region" description="Helical" evidence="8">
    <location>
        <begin position="344"/>
        <end position="365"/>
    </location>
</feature>
<feature type="transmembrane region" description="Helical" evidence="8">
    <location>
        <begin position="280"/>
        <end position="298"/>
    </location>
</feature>
<keyword evidence="11" id="KW-1185">Reference proteome</keyword>
<evidence type="ECO:0000256" key="4">
    <source>
        <dbReference type="ARBA" id="ARBA00022475"/>
    </source>
</evidence>
<keyword evidence="4" id="KW-1003">Cell membrane</keyword>
<dbReference type="PANTHER" id="PTHR23502">
    <property type="entry name" value="MAJOR FACILITATOR SUPERFAMILY"/>
    <property type="match status" value="1"/>
</dbReference>
<evidence type="ECO:0000256" key="2">
    <source>
        <dbReference type="ARBA" id="ARBA00006236"/>
    </source>
</evidence>
<accession>A0ABU5VRG8</accession>
<keyword evidence="3" id="KW-0813">Transport</keyword>
<sequence>MQQNKKSHATLILILGSLTALSPFSIDMYLSAFPQMAHAFNTNVAEVSLTLSSYFIGLASGQLFYGPVMDRFGRKKPLYFGLIIYILASIACALSNSINSLIAFRFLQAVGGCAASVGSFAMVRDLFEPKESAKVFSMLILILGVSPLLAPTIGGYLAVHSGWASVFVVLAAIAIIILTVVFFKLPESHKADTSHVLHPMPIIRNYLSILREPQFYTYAISGAIGFSGLFVYLAASPTIFMEIFGVSEQTYGWIFAFIAMGLIGMSQVNVLLIKKFSNESILLSSLLALTVASFIFLICSYFDWYNLYSVVGTMFVFLCCIGLSNPNSASLAMAPFGSKAGSAAAMLGFLQMAAGALVSVCVGVLKAQQLFPVAGIFVGTSVIAVLILVWGSKNIVNKVASDPNSVEVMAH</sequence>
<comment type="similarity">
    <text evidence="2">Belongs to the major facilitator superfamily. Bcr/CmlA family.</text>
</comment>
<dbReference type="InterPro" id="IPR020846">
    <property type="entry name" value="MFS_dom"/>
</dbReference>
<proteinExistence type="inferred from homology"/>